<gene>
    <name evidence="2" type="ORF">O3M35_002907</name>
</gene>
<evidence type="ECO:0000313" key="3">
    <source>
        <dbReference type="Proteomes" id="UP001461498"/>
    </source>
</evidence>
<name>A0AAW1CNK9_9HEMI</name>
<dbReference type="AlphaFoldDB" id="A0AAW1CNK9"/>
<feature type="region of interest" description="Disordered" evidence="1">
    <location>
        <begin position="1"/>
        <end position="21"/>
    </location>
</feature>
<reference evidence="2 3" key="1">
    <citation type="submission" date="2022-12" db="EMBL/GenBank/DDBJ databases">
        <title>Chromosome-level genome assembly of true bugs.</title>
        <authorList>
            <person name="Ma L."/>
            <person name="Li H."/>
        </authorList>
    </citation>
    <scope>NUCLEOTIDE SEQUENCE [LARGE SCALE GENOMIC DNA]</scope>
    <source>
        <strain evidence="2">Lab_2022b</strain>
    </source>
</reference>
<proteinExistence type="predicted"/>
<accession>A0AAW1CNK9</accession>
<dbReference type="Proteomes" id="UP001461498">
    <property type="component" value="Unassembled WGS sequence"/>
</dbReference>
<comment type="caution">
    <text evidence="2">The sequence shown here is derived from an EMBL/GenBank/DDBJ whole genome shotgun (WGS) entry which is preliminary data.</text>
</comment>
<protein>
    <submittedName>
        <fullName evidence="2">Uncharacterized protein</fullName>
    </submittedName>
</protein>
<evidence type="ECO:0000256" key="1">
    <source>
        <dbReference type="SAM" id="MobiDB-lite"/>
    </source>
</evidence>
<dbReference type="EMBL" id="JAPXFL010000011">
    <property type="protein sequence ID" value="KAK9499982.1"/>
    <property type="molecule type" value="Genomic_DNA"/>
</dbReference>
<evidence type="ECO:0000313" key="2">
    <source>
        <dbReference type="EMBL" id="KAK9499982.1"/>
    </source>
</evidence>
<sequence length="79" mass="8459">MPGGLGGSYRSLSGDVYKSTTVNNSSDSKFNVIESVKKAFNFASTQRHSEPLLTQKDQPIIVPRKMPTSAAAEETALLG</sequence>
<organism evidence="2 3">
    <name type="scientific">Rhynocoris fuscipes</name>
    <dbReference type="NCBI Taxonomy" id="488301"/>
    <lineage>
        <taxon>Eukaryota</taxon>
        <taxon>Metazoa</taxon>
        <taxon>Ecdysozoa</taxon>
        <taxon>Arthropoda</taxon>
        <taxon>Hexapoda</taxon>
        <taxon>Insecta</taxon>
        <taxon>Pterygota</taxon>
        <taxon>Neoptera</taxon>
        <taxon>Paraneoptera</taxon>
        <taxon>Hemiptera</taxon>
        <taxon>Heteroptera</taxon>
        <taxon>Panheteroptera</taxon>
        <taxon>Cimicomorpha</taxon>
        <taxon>Reduviidae</taxon>
        <taxon>Harpactorinae</taxon>
        <taxon>Harpactorini</taxon>
        <taxon>Rhynocoris</taxon>
    </lineage>
</organism>
<keyword evidence="3" id="KW-1185">Reference proteome</keyword>